<evidence type="ECO:0000256" key="2">
    <source>
        <dbReference type="ARBA" id="ARBA00022618"/>
    </source>
</evidence>
<dbReference type="GO" id="GO:0000287">
    <property type="term" value="F:magnesium ion binding"/>
    <property type="evidence" value="ECO:0007669"/>
    <property type="project" value="UniProtKB-UniRule"/>
</dbReference>
<feature type="binding site" evidence="7">
    <location>
        <position position="473"/>
    </location>
    <ligand>
        <name>meso-2,6-diaminopimelate</name>
        <dbReference type="ChEBI" id="CHEBI:57791"/>
    </ligand>
</feature>
<dbReference type="GO" id="GO:0051301">
    <property type="term" value="P:cell division"/>
    <property type="evidence" value="ECO:0007669"/>
    <property type="project" value="UniProtKB-KW"/>
</dbReference>
<comment type="PTM">
    <text evidence="7">Carboxylation is probably crucial for Mg(2+) binding and, consequently, for the gamma-phosphate positioning of ATP.</text>
</comment>
<evidence type="ECO:0000313" key="12">
    <source>
        <dbReference type="EMBL" id="KPH78971.1"/>
    </source>
</evidence>
<keyword evidence="7" id="KW-0460">Magnesium</keyword>
<organism evidence="12 13">
    <name type="scientific">Bosea vaviloviae</name>
    <dbReference type="NCBI Taxonomy" id="1526658"/>
    <lineage>
        <taxon>Bacteria</taxon>
        <taxon>Pseudomonadati</taxon>
        <taxon>Pseudomonadota</taxon>
        <taxon>Alphaproteobacteria</taxon>
        <taxon>Hyphomicrobiales</taxon>
        <taxon>Boseaceae</taxon>
        <taxon>Bosea</taxon>
    </lineage>
</organism>
<feature type="binding site" evidence="7">
    <location>
        <begin position="425"/>
        <end position="428"/>
    </location>
    <ligand>
        <name>meso-2,6-diaminopimelate</name>
        <dbReference type="ChEBI" id="CHEBI:57791"/>
    </ligand>
</feature>
<dbReference type="EC" id="6.3.2.13" evidence="7"/>
<gene>
    <name evidence="7" type="primary">murE</name>
    <name evidence="12" type="ORF">AE618_19450</name>
</gene>
<dbReference type="SUPFAM" id="SSF53244">
    <property type="entry name" value="MurD-like peptide ligases, peptide-binding domain"/>
    <property type="match status" value="1"/>
</dbReference>
<protein>
    <recommendedName>
        <fullName evidence="7">UDP-N-acetylmuramoyl-L-alanyl-D-glutamate--2,6-diaminopimelate ligase</fullName>
        <ecNumber evidence="7">6.3.2.13</ecNumber>
    </recommendedName>
    <alternativeName>
        <fullName evidence="7">Meso-A2pm-adding enzyme</fullName>
    </alternativeName>
    <alternativeName>
        <fullName evidence="7">Meso-diaminopimelate-adding enzyme</fullName>
    </alternativeName>
    <alternativeName>
        <fullName evidence="7">UDP-MurNAc-L-Ala-D-Glu:meso-diaminopimelate ligase</fullName>
    </alternativeName>
    <alternativeName>
        <fullName evidence="7">UDP-MurNAc-tripeptide synthetase</fullName>
    </alternativeName>
    <alternativeName>
        <fullName evidence="7">UDP-N-acetylmuramyl-tripeptide synthetase</fullName>
    </alternativeName>
</protein>
<dbReference type="SUPFAM" id="SSF53623">
    <property type="entry name" value="MurD-like peptide ligases, catalytic domain"/>
    <property type="match status" value="1"/>
</dbReference>
<dbReference type="GO" id="GO:0071555">
    <property type="term" value="P:cell wall organization"/>
    <property type="evidence" value="ECO:0007669"/>
    <property type="project" value="UniProtKB-KW"/>
</dbReference>
<feature type="binding site" evidence="7">
    <location>
        <begin position="152"/>
        <end position="153"/>
    </location>
    <ligand>
        <name>UDP-N-acetyl-alpha-D-muramoyl-L-alanyl-D-glutamate</name>
        <dbReference type="ChEBI" id="CHEBI:83900"/>
    </ligand>
</feature>
<keyword evidence="7" id="KW-0547">Nucleotide-binding</keyword>
<evidence type="ECO:0000256" key="8">
    <source>
        <dbReference type="RuleBase" id="RU004135"/>
    </source>
</evidence>
<dbReference type="InterPro" id="IPR004101">
    <property type="entry name" value="Mur_ligase_C"/>
</dbReference>
<dbReference type="PATRIC" id="fig|1526658.3.peg.454"/>
<dbReference type="GO" id="GO:0005524">
    <property type="term" value="F:ATP binding"/>
    <property type="evidence" value="ECO:0007669"/>
    <property type="project" value="UniProtKB-UniRule"/>
</dbReference>
<keyword evidence="2 7" id="KW-0132">Cell division</keyword>
<dbReference type="UniPathway" id="UPA00219"/>
<accession>A0A0N1F1T2</accession>
<feature type="domain" description="Mur ligase N-terminal catalytic" evidence="9">
    <location>
        <begin position="23"/>
        <end position="70"/>
    </location>
</feature>
<comment type="cofactor">
    <cofactor evidence="7">
        <name>Mg(2+)</name>
        <dbReference type="ChEBI" id="CHEBI:18420"/>
    </cofactor>
</comment>
<evidence type="ECO:0000256" key="4">
    <source>
        <dbReference type="ARBA" id="ARBA00022984"/>
    </source>
</evidence>
<dbReference type="InterPro" id="IPR005761">
    <property type="entry name" value="UDP-N-AcMur-Glu-dNH2Pim_ligase"/>
</dbReference>
<feature type="binding site" evidence="7">
    <location>
        <position position="185"/>
    </location>
    <ligand>
        <name>UDP-N-acetyl-alpha-D-muramoyl-L-alanyl-D-glutamate</name>
        <dbReference type="ChEBI" id="CHEBI:83900"/>
    </ligand>
</feature>
<keyword evidence="6 7" id="KW-0961">Cell wall biogenesis/degradation</keyword>
<feature type="binding site" evidence="7">
    <location>
        <begin position="110"/>
        <end position="116"/>
    </location>
    <ligand>
        <name>ATP</name>
        <dbReference type="ChEBI" id="CHEBI:30616"/>
    </ligand>
</feature>
<feature type="domain" description="Mur ligase central" evidence="11">
    <location>
        <begin position="108"/>
        <end position="330"/>
    </location>
</feature>
<dbReference type="GO" id="GO:0009252">
    <property type="term" value="P:peptidoglycan biosynthetic process"/>
    <property type="evidence" value="ECO:0007669"/>
    <property type="project" value="UniProtKB-UniRule"/>
</dbReference>
<dbReference type="OrthoDB" id="9800958at2"/>
<keyword evidence="4 7" id="KW-0573">Peptidoglycan synthesis</keyword>
<dbReference type="EMBL" id="LGSZ01000052">
    <property type="protein sequence ID" value="KPH78971.1"/>
    <property type="molecule type" value="Genomic_DNA"/>
</dbReference>
<dbReference type="NCBIfam" id="NF001124">
    <property type="entry name" value="PRK00139.1-2"/>
    <property type="match status" value="1"/>
</dbReference>
<dbReference type="SUPFAM" id="SSF63418">
    <property type="entry name" value="MurE/MurF N-terminal domain"/>
    <property type="match status" value="1"/>
</dbReference>
<comment type="subcellular location">
    <subcellularLocation>
        <location evidence="7 8">Cytoplasm</location>
    </subcellularLocation>
</comment>
<feature type="binding site" evidence="7">
    <location>
        <position position="401"/>
    </location>
    <ligand>
        <name>meso-2,6-diaminopimelate</name>
        <dbReference type="ChEBI" id="CHEBI:57791"/>
    </ligand>
</feature>
<evidence type="ECO:0000259" key="10">
    <source>
        <dbReference type="Pfam" id="PF02875"/>
    </source>
</evidence>
<dbReference type="Pfam" id="PF01225">
    <property type="entry name" value="Mur_ligase"/>
    <property type="match status" value="1"/>
</dbReference>
<dbReference type="RefSeq" id="WP_054210729.1">
    <property type="nucleotide sequence ID" value="NZ_LGSZ01000052.1"/>
</dbReference>
<dbReference type="InterPro" id="IPR036565">
    <property type="entry name" value="Mur-like_cat_sf"/>
</dbReference>
<feature type="binding site" evidence="7">
    <location>
        <position position="187"/>
    </location>
    <ligand>
        <name>UDP-N-acetyl-alpha-D-muramoyl-L-alanyl-D-glutamate</name>
        <dbReference type="ChEBI" id="CHEBI:83900"/>
    </ligand>
</feature>
<dbReference type="InterPro" id="IPR036615">
    <property type="entry name" value="Mur_ligase_C_dom_sf"/>
</dbReference>
<dbReference type="Pfam" id="PF02875">
    <property type="entry name" value="Mur_ligase_C"/>
    <property type="match status" value="1"/>
</dbReference>
<comment type="pathway">
    <text evidence="7 8">Cell wall biogenesis; peptidoglycan biosynthesis.</text>
</comment>
<dbReference type="NCBIfam" id="TIGR01085">
    <property type="entry name" value="murE"/>
    <property type="match status" value="1"/>
</dbReference>
<evidence type="ECO:0000313" key="13">
    <source>
        <dbReference type="Proteomes" id="UP000037822"/>
    </source>
</evidence>
<proteinExistence type="inferred from homology"/>
<evidence type="ECO:0000259" key="11">
    <source>
        <dbReference type="Pfam" id="PF08245"/>
    </source>
</evidence>
<comment type="function">
    <text evidence="7">Catalyzes the addition of meso-diaminopimelic acid to the nucleotide precursor UDP-N-acetylmuramoyl-L-alanyl-D-glutamate (UMAG) in the biosynthesis of bacterial cell-wall peptidoglycan.</text>
</comment>
<feature type="short sequence motif" description="Meso-diaminopimelate recognition motif" evidence="7">
    <location>
        <begin position="425"/>
        <end position="428"/>
    </location>
</feature>
<keyword evidence="7" id="KW-0067">ATP-binding</keyword>
<evidence type="ECO:0000256" key="1">
    <source>
        <dbReference type="ARBA" id="ARBA00005898"/>
    </source>
</evidence>
<dbReference type="PANTHER" id="PTHR23135">
    <property type="entry name" value="MUR LIGASE FAMILY MEMBER"/>
    <property type="match status" value="1"/>
</dbReference>
<comment type="similarity">
    <text evidence="1 7">Belongs to the MurCDEF family. MurE subfamily.</text>
</comment>
<reference evidence="12 13" key="1">
    <citation type="submission" date="2015-07" db="EMBL/GenBank/DDBJ databases">
        <title>Whole genome sequencing of Bosea vaviloviae isolated from cave pool.</title>
        <authorList>
            <person name="Tan N.E.H."/>
            <person name="Lee Y.P."/>
            <person name="Gan H.M."/>
            <person name="Barton H."/>
            <person name="Savka M.A."/>
        </authorList>
    </citation>
    <scope>NUCLEOTIDE SEQUENCE [LARGE SCALE GENOMIC DNA]</scope>
    <source>
        <strain evidence="12 13">SD260</strain>
    </source>
</reference>
<evidence type="ECO:0000259" key="9">
    <source>
        <dbReference type="Pfam" id="PF01225"/>
    </source>
</evidence>
<keyword evidence="7" id="KW-0963">Cytoplasm</keyword>
<dbReference type="Gene3D" id="3.40.1190.10">
    <property type="entry name" value="Mur-like, catalytic domain"/>
    <property type="match status" value="1"/>
</dbReference>
<feature type="binding site" evidence="7">
    <location>
        <position position="30"/>
    </location>
    <ligand>
        <name>UDP-N-acetyl-alpha-D-muramoyl-L-alanyl-D-glutamate</name>
        <dbReference type="ChEBI" id="CHEBI:83900"/>
    </ligand>
</feature>
<dbReference type="GO" id="GO:0005737">
    <property type="term" value="C:cytoplasm"/>
    <property type="evidence" value="ECO:0007669"/>
    <property type="project" value="UniProtKB-SubCell"/>
</dbReference>
<keyword evidence="3 7" id="KW-0133">Cell shape</keyword>
<dbReference type="Gene3D" id="3.40.1390.10">
    <property type="entry name" value="MurE/MurF, N-terminal domain"/>
    <property type="match status" value="1"/>
</dbReference>
<feature type="domain" description="Mur ligase C-terminal" evidence="10">
    <location>
        <begin position="352"/>
        <end position="475"/>
    </location>
</feature>
<keyword evidence="5 7" id="KW-0131">Cell cycle</keyword>
<dbReference type="AlphaFoldDB" id="A0A0N1F1T2"/>
<dbReference type="GO" id="GO:0008765">
    <property type="term" value="F:UDP-N-acetylmuramoylalanyl-D-glutamate-2,6-diaminopimelate ligase activity"/>
    <property type="evidence" value="ECO:0007669"/>
    <property type="project" value="UniProtKB-UniRule"/>
</dbReference>
<evidence type="ECO:0000256" key="3">
    <source>
        <dbReference type="ARBA" id="ARBA00022960"/>
    </source>
</evidence>
<evidence type="ECO:0000256" key="7">
    <source>
        <dbReference type="HAMAP-Rule" id="MF_00208"/>
    </source>
</evidence>
<comment type="catalytic activity">
    <reaction evidence="7">
        <text>UDP-N-acetyl-alpha-D-muramoyl-L-alanyl-D-glutamate + meso-2,6-diaminopimelate + ATP = UDP-N-acetyl-alpha-D-muramoyl-L-alanyl-gamma-D-glutamyl-meso-2,6-diaminopimelate + ADP + phosphate + H(+)</text>
        <dbReference type="Rhea" id="RHEA:23676"/>
        <dbReference type="ChEBI" id="CHEBI:15378"/>
        <dbReference type="ChEBI" id="CHEBI:30616"/>
        <dbReference type="ChEBI" id="CHEBI:43474"/>
        <dbReference type="ChEBI" id="CHEBI:57791"/>
        <dbReference type="ChEBI" id="CHEBI:83900"/>
        <dbReference type="ChEBI" id="CHEBI:83905"/>
        <dbReference type="ChEBI" id="CHEBI:456216"/>
        <dbReference type="EC" id="6.3.2.13"/>
    </reaction>
</comment>
<dbReference type="HAMAP" id="MF_00208">
    <property type="entry name" value="MurE"/>
    <property type="match status" value="1"/>
</dbReference>
<dbReference type="InterPro" id="IPR013221">
    <property type="entry name" value="Mur_ligase_cen"/>
</dbReference>
<feature type="binding site" evidence="7">
    <location>
        <position position="179"/>
    </location>
    <ligand>
        <name>UDP-N-acetyl-alpha-D-muramoyl-L-alanyl-D-glutamate</name>
        <dbReference type="ChEBI" id="CHEBI:83900"/>
    </ligand>
</feature>
<comment type="caution">
    <text evidence="12">The sequence shown here is derived from an EMBL/GenBank/DDBJ whole genome shotgun (WGS) entry which is preliminary data.</text>
</comment>
<comment type="caution">
    <text evidence="7">Lacks conserved residue(s) required for the propagation of feature annotation.</text>
</comment>
<name>A0A0N1F1T2_9HYPH</name>
<dbReference type="NCBIfam" id="NF001126">
    <property type="entry name" value="PRK00139.1-4"/>
    <property type="match status" value="1"/>
</dbReference>
<dbReference type="Proteomes" id="UP000037822">
    <property type="component" value="Unassembled WGS sequence"/>
</dbReference>
<dbReference type="GO" id="GO:0008360">
    <property type="term" value="P:regulation of cell shape"/>
    <property type="evidence" value="ECO:0007669"/>
    <property type="project" value="UniProtKB-KW"/>
</dbReference>
<dbReference type="PANTHER" id="PTHR23135:SF4">
    <property type="entry name" value="UDP-N-ACETYLMURAMOYL-L-ALANYL-D-GLUTAMATE--2,6-DIAMINOPIMELATE LIGASE MURE HOMOLOG, CHLOROPLASTIC"/>
    <property type="match status" value="1"/>
</dbReference>
<keyword evidence="13" id="KW-1185">Reference proteome</keyword>
<feature type="modified residue" description="N6-carboxylysine" evidence="7">
    <location>
        <position position="219"/>
    </location>
</feature>
<feature type="binding site" evidence="7">
    <location>
        <position position="477"/>
    </location>
    <ligand>
        <name>meso-2,6-diaminopimelate</name>
        <dbReference type="ChEBI" id="CHEBI:57791"/>
    </ligand>
</feature>
<dbReference type="InterPro" id="IPR035911">
    <property type="entry name" value="MurE/MurF_N"/>
</dbReference>
<evidence type="ECO:0000256" key="6">
    <source>
        <dbReference type="ARBA" id="ARBA00023316"/>
    </source>
</evidence>
<keyword evidence="7 12" id="KW-0436">Ligase</keyword>
<dbReference type="Pfam" id="PF08245">
    <property type="entry name" value="Mur_ligase_M"/>
    <property type="match status" value="1"/>
</dbReference>
<dbReference type="InterPro" id="IPR000713">
    <property type="entry name" value="Mur_ligase_N"/>
</dbReference>
<dbReference type="Gene3D" id="3.90.190.20">
    <property type="entry name" value="Mur ligase, C-terminal domain"/>
    <property type="match status" value="1"/>
</dbReference>
<evidence type="ECO:0000256" key="5">
    <source>
        <dbReference type="ARBA" id="ARBA00023306"/>
    </source>
</evidence>
<sequence length="504" mass="51618">MTQPLSLGRLFPGAFAADAARAVSGVAFDSRKVEPGQVFVALAGVKADGARFIADAVAKGAVAVVSGQPRPADLDGSMAFAQVDDPRLALSLAAAVVHPRQPGTIVAVTGTSGKSSVADFTRQIFQALGHEAASLGTVGIVTAKAAQYGSLTTPDPLSLHASLDRLAGEGVTHLAMEASSHGLDQRRLDGVRLKAGAFLNLGRDHLDYHPTVEDYLAAKLRLWALLPEGAPVVINLDDPSAKAALSAALAKGLSAIGITMEDSATLRAGTRSDFIRDTGGRGRVLSLEPIERAGFSQRLTITVDEGRIEVLLPLAGDFMASNALAAAGLAIATGEDTVAALRAISGLTGVPGRLERVGEANGGLVVVDYAHKPDALAAVLSTLRGSASGRLICVFGCGGDRDTGKRPLMGAIAAKGADIAIVTDDNPRSENPAAIRAAVLAASPKLTEIGDRAEAIRAAVRMLAPGDVLVVAGKGHETGQIIGDRTYPFSDQDVVRTAIAEIAG</sequence>